<reference evidence="2" key="2">
    <citation type="submission" date="2020-09" db="EMBL/GenBank/DDBJ databases">
        <authorList>
            <person name="Sun Q."/>
            <person name="Zhou Y."/>
        </authorList>
    </citation>
    <scope>NUCLEOTIDE SEQUENCE</scope>
    <source>
        <strain evidence="2">CGMCC 1.12187</strain>
    </source>
</reference>
<dbReference type="AlphaFoldDB" id="A0A917M1G9"/>
<sequence>MTDTASFVDDLTTVHPGQRRHDHGQSRLVAHIDGERWVHHHAQGERGPGPGAGEELGQRIHTPHPRREKMLTGPHDIHRPATRRQAGVMTTPPAPALAPVLGPVLVTGGTGRTRARLAARLTRTAATGIGVAPATVQVSP</sequence>
<feature type="region of interest" description="Disordered" evidence="1">
    <location>
        <begin position="1"/>
        <end position="24"/>
    </location>
</feature>
<gene>
    <name evidence="2" type="ORF">GCM10011374_40760</name>
</gene>
<dbReference type="Proteomes" id="UP000638848">
    <property type="component" value="Unassembled WGS sequence"/>
</dbReference>
<evidence type="ECO:0000313" key="3">
    <source>
        <dbReference type="Proteomes" id="UP000638848"/>
    </source>
</evidence>
<proteinExistence type="predicted"/>
<comment type="caution">
    <text evidence="2">The sequence shown here is derived from an EMBL/GenBank/DDBJ whole genome shotgun (WGS) entry which is preliminary data.</text>
</comment>
<name>A0A917M1G9_9MICC</name>
<keyword evidence="3" id="KW-1185">Reference proteome</keyword>
<feature type="region of interest" description="Disordered" evidence="1">
    <location>
        <begin position="40"/>
        <end position="98"/>
    </location>
</feature>
<protein>
    <submittedName>
        <fullName evidence="2">Uncharacterized protein</fullName>
    </submittedName>
</protein>
<organism evidence="2 3">
    <name type="scientific">Kocuria dechangensis</name>
    <dbReference type="NCBI Taxonomy" id="1176249"/>
    <lineage>
        <taxon>Bacteria</taxon>
        <taxon>Bacillati</taxon>
        <taxon>Actinomycetota</taxon>
        <taxon>Actinomycetes</taxon>
        <taxon>Micrococcales</taxon>
        <taxon>Micrococcaceae</taxon>
        <taxon>Kocuria</taxon>
    </lineage>
</organism>
<dbReference type="EMBL" id="BMEQ01000050">
    <property type="protein sequence ID" value="GGG71867.1"/>
    <property type="molecule type" value="Genomic_DNA"/>
</dbReference>
<evidence type="ECO:0000256" key="1">
    <source>
        <dbReference type="SAM" id="MobiDB-lite"/>
    </source>
</evidence>
<reference evidence="2" key="1">
    <citation type="journal article" date="2014" name="Int. J. Syst. Evol. Microbiol.">
        <title>Complete genome sequence of Corynebacterium casei LMG S-19264T (=DSM 44701T), isolated from a smear-ripened cheese.</title>
        <authorList>
            <consortium name="US DOE Joint Genome Institute (JGI-PGF)"/>
            <person name="Walter F."/>
            <person name="Albersmeier A."/>
            <person name="Kalinowski J."/>
            <person name="Ruckert C."/>
        </authorList>
    </citation>
    <scope>NUCLEOTIDE SEQUENCE</scope>
    <source>
        <strain evidence="2">CGMCC 1.12187</strain>
    </source>
</reference>
<accession>A0A917M1G9</accession>
<evidence type="ECO:0000313" key="2">
    <source>
        <dbReference type="EMBL" id="GGG71867.1"/>
    </source>
</evidence>